<dbReference type="AlphaFoldDB" id="A0A1Q2MHG6"/>
<dbReference type="PANTHER" id="PTHR42693">
    <property type="entry name" value="ARYLSULFATASE FAMILY MEMBER"/>
    <property type="match status" value="1"/>
</dbReference>
<feature type="domain" description="Sulfatase N-terminal" evidence="6">
    <location>
        <begin position="4"/>
        <end position="354"/>
    </location>
</feature>
<organism evidence="7 8">
    <name type="scientific">Limihaloglobus sulfuriphilus</name>
    <dbReference type="NCBI Taxonomy" id="1851148"/>
    <lineage>
        <taxon>Bacteria</taxon>
        <taxon>Pseudomonadati</taxon>
        <taxon>Planctomycetota</taxon>
        <taxon>Phycisphaerae</taxon>
        <taxon>Sedimentisphaerales</taxon>
        <taxon>Sedimentisphaeraceae</taxon>
        <taxon>Limihaloglobus</taxon>
    </lineage>
</organism>
<keyword evidence="8" id="KW-1185">Reference proteome</keyword>
<dbReference type="Proteomes" id="UP000188181">
    <property type="component" value="Chromosome"/>
</dbReference>
<protein>
    <submittedName>
        <fullName evidence="7">Arylsulfatase</fullName>
        <ecNumber evidence="7">3.1.6.1</ecNumber>
    </submittedName>
</protein>
<dbReference type="PROSITE" id="PS00523">
    <property type="entry name" value="SULFATASE_1"/>
    <property type="match status" value="1"/>
</dbReference>
<feature type="region of interest" description="Disordered" evidence="5">
    <location>
        <begin position="475"/>
        <end position="496"/>
    </location>
</feature>
<dbReference type="EMBL" id="CP019646">
    <property type="protein sequence ID" value="AQQ71692.1"/>
    <property type="molecule type" value="Genomic_DNA"/>
</dbReference>
<dbReference type="RefSeq" id="WP_146683848.1">
    <property type="nucleotide sequence ID" value="NZ_CP019646.1"/>
</dbReference>
<evidence type="ECO:0000256" key="1">
    <source>
        <dbReference type="ARBA" id="ARBA00008779"/>
    </source>
</evidence>
<dbReference type="InterPro" id="IPR024607">
    <property type="entry name" value="Sulfatase_CS"/>
</dbReference>
<accession>A0A1Q2MHG6</accession>
<sequence>MNKPNVVLIMTDQQRFDSLSCYGNKAIQTPNLDLMAKEGVLFENCYVNCPICTPSRSSIMTGKHMQDHGVYKVYDNLPKDEILFTKHLKDTGYKTALFGKLHVSSNHYEAEKRHPNDGFDIYEWCNESALRMDSQYHGYKKWLLEKDPHFCRQLEKKKRSIGHIPPHLHMSFWAAEKAVEFINTSERDQPFFCKLSLFDPHDPYENYPEQMEDKVDQSAIPAPIATDPKTDHIRGVDLERNHSYLGSFSDFSKKDIHKIRVGYNAAVAFIDEQIGKVTAALEKKGISENTLIIFTSDHGDCLGDHGLMVKGAFFYDQAVKVPLIIKWPAQLKPFKTKTLIQPHDIAATILQAAGFGEDQLQSIMPDSKSLLSLAQDSTRTIHDFAVCCYRNSGINSSNSPWDPPVLGTMLRSGNYKLNIYHEKTNDNYPKNGQLFNMEKDPSELNDLWDDPDSAQLKNELLQQLTSWLARREYKNLSSRGGNTPPQKSQRMTNKLK</sequence>
<proteinExistence type="inferred from homology"/>
<gene>
    <name evidence="7" type="ORF">SMSP2_02069</name>
</gene>
<dbReference type="InterPro" id="IPR017850">
    <property type="entry name" value="Alkaline_phosphatase_core_sf"/>
</dbReference>
<evidence type="ECO:0000259" key="6">
    <source>
        <dbReference type="Pfam" id="PF00884"/>
    </source>
</evidence>
<dbReference type="Pfam" id="PF00884">
    <property type="entry name" value="Sulfatase"/>
    <property type="match status" value="1"/>
</dbReference>
<evidence type="ECO:0000256" key="3">
    <source>
        <dbReference type="ARBA" id="ARBA00022801"/>
    </source>
</evidence>
<dbReference type="KEGG" id="pbas:SMSP2_02069"/>
<dbReference type="Gene3D" id="3.40.720.10">
    <property type="entry name" value="Alkaline Phosphatase, subunit A"/>
    <property type="match status" value="1"/>
</dbReference>
<dbReference type="InterPro" id="IPR050738">
    <property type="entry name" value="Sulfatase"/>
</dbReference>
<name>A0A1Q2MHG6_9BACT</name>
<evidence type="ECO:0000256" key="4">
    <source>
        <dbReference type="ARBA" id="ARBA00022837"/>
    </source>
</evidence>
<dbReference type="PANTHER" id="PTHR42693:SF53">
    <property type="entry name" value="ENDO-4-O-SULFATASE"/>
    <property type="match status" value="1"/>
</dbReference>
<dbReference type="GO" id="GO:0004065">
    <property type="term" value="F:arylsulfatase activity"/>
    <property type="evidence" value="ECO:0007669"/>
    <property type="project" value="UniProtKB-EC"/>
</dbReference>
<keyword evidence="2" id="KW-0479">Metal-binding</keyword>
<dbReference type="SUPFAM" id="SSF53649">
    <property type="entry name" value="Alkaline phosphatase-like"/>
    <property type="match status" value="1"/>
</dbReference>
<comment type="similarity">
    <text evidence="1">Belongs to the sulfatase family.</text>
</comment>
<dbReference type="STRING" id="1851148.SMSP2_02069"/>
<evidence type="ECO:0000313" key="7">
    <source>
        <dbReference type="EMBL" id="AQQ71692.1"/>
    </source>
</evidence>
<evidence type="ECO:0000256" key="5">
    <source>
        <dbReference type="SAM" id="MobiDB-lite"/>
    </source>
</evidence>
<evidence type="ECO:0000256" key="2">
    <source>
        <dbReference type="ARBA" id="ARBA00022723"/>
    </source>
</evidence>
<reference evidence="8" key="1">
    <citation type="submission" date="2017-02" db="EMBL/GenBank/DDBJ databases">
        <title>Comparative genomics and description of representatives of a novel lineage of planctomycetes thriving in anoxic sediments.</title>
        <authorList>
            <person name="Spring S."/>
            <person name="Bunk B."/>
            <person name="Sproer C."/>
        </authorList>
    </citation>
    <scope>NUCLEOTIDE SEQUENCE [LARGE SCALE GENOMIC DNA]</scope>
    <source>
        <strain evidence="8">SM-Chi-D1</strain>
    </source>
</reference>
<evidence type="ECO:0000313" key="8">
    <source>
        <dbReference type="Proteomes" id="UP000188181"/>
    </source>
</evidence>
<dbReference type="OrthoDB" id="9762324at2"/>
<dbReference type="GO" id="GO:0046872">
    <property type="term" value="F:metal ion binding"/>
    <property type="evidence" value="ECO:0007669"/>
    <property type="project" value="UniProtKB-KW"/>
</dbReference>
<keyword evidence="4" id="KW-0106">Calcium</keyword>
<keyword evidence="3 7" id="KW-0378">Hydrolase</keyword>
<dbReference type="InterPro" id="IPR000917">
    <property type="entry name" value="Sulfatase_N"/>
</dbReference>
<dbReference type="EC" id="3.1.6.1" evidence="7"/>